<dbReference type="InterPro" id="IPR003137">
    <property type="entry name" value="PA_domain"/>
</dbReference>
<proteinExistence type="predicted"/>
<evidence type="ECO:0000313" key="3">
    <source>
        <dbReference type="EMBL" id="GGN10420.1"/>
    </source>
</evidence>
<feature type="domain" description="PA" evidence="2">
    <location>
        <begin position="14"/>
        <end position="51"/>
    </location>
</feature>
<name>A0ABQ2IHT2_9PSEU</name>
<dbReference type="EMBL" id="BMNC01000009">
    <property type="protein sequence ID" value="GGN10420.1"/>
    <property type="molecule type" value="Genomic_DNA"/>
</dbReference>
<evidence type="ECO:0000256" key="1">
    <source>
        <dbReference type="SAM" id="MobiDB-lite"/>
    </source>
</evidence>
<keyword evidence="4" id="KW-1185">Reference proteome</keyword>
<comment type="caution">
    <text evidence="3">The sequence shown here is derived from an EMBL/GenBank/DDBJ whole genome shotgun (WGS) entry which is preliminary data.</text>
</comment>
<dbReference type="RefSeq" id="WP_189157981.1">
    <property type="nucleotide sequence ID" value="NZ_BMNC01000009.1"/>
</dbReference>
<evidence type="ECO:0000313" key="4">
    <source>
        <dbReference type="Proteomes" id="UP000597656"/>
    </source>
</evidence>
<reference evidence="4" key="1">
    <citation type="journal article" date="2019" name="Int. J. Syst. Evol. Microbiol.">
        <title>The Global Catalogue of Microorganisms (GCM) 10K type strain sequencing project: providing services to taxonomists for standard genome sequencing and annotation.</title>
        <authorList>
            <consortium name="The Broad Institute Genomics Platform"/>
            <consortium name="The Broad Institute Genome Sequencing Center for Infectious Disease"/>
            <person name="Wu L."/>
            <person name="Ma J."/>
        </authorList>
    </citation>
    <scope>NUCLEOTIDE SEQUENCE [LARGE SCALE GENOMIC DNA]</scope>
    <source>
        <strain evidence="4">CGMCC 4.7319</strain>
    </source>
</reference>
<organism evidence="3 4">
    <name type="scientific">Lentzea pudingi</name>
    <dbReference type="NCBI Taxonomy" id="1789439"/>
    <lineage>
        <taxon>Bacteria</taxon>
        <taxon>Bacillati</taxon>
        <taxon>Actinomycetota</taxon>
        <taxon>Actinomycetes</taxon>
        <taxon>Pseudonocardiales</taxon>
        <taxon>Pseudonocardiaceae</taxon>
        <taxon>Lentzea</taxon>
    </lineage>
</organism>
<protein>
    <recommendedName>
        <fullName evidence="2">PA domain-containing protein</fullName>
    </recommendedName>
</protein>
<accession>A0ABQ2IHT2</accession>
<evidence type="ECO:0000259" key="2">
    <source>
        <dbReference type="Pfam" id="PF02225"/>
    </source>
</evidence>
<feature type="region of interest" description="Disordered" evidence="1">
    <location>
        <begin position="41"/>
        <end position="84"/>
    </location>
</feature>
<dbReference type="Pfam" id="PF02225">
    <property type="entry name" value="PA"/>
    <property type="match status" value="1"/>
</dbReference>
<sequence>MNYVVSHPPAGRRGAATACGFTVEVLNAQATGAAAVVLFDEGQPGRTGPSTPIGDTPGAFDTSAVNGVRAPGKSHGRAPRGSAS</sequence>
<gene>
    <name evidence="3" type="ORF">GCM10011609_57720</name>
</gene>
<dbReference type="Proteomes" id="UP000597656">
    <property type="component" value="Unassembled WGS sequence"/>
</dbReference>